<dbReference type="AlphaFoldDB" id="A0A1B6MUY8"/>
<dbReference type="PANTHER" id="PTHR11232:SF45">
    <property type="entry name" value="GENE 7694-RELATED"/>
    <property type="match status" value="1"/>
</dbReference>
<dbReference type="SMART" id="SM00462">
    <property type="entry name" value="PTB"/>
    <property type="match status" value="2"/>
</dbReference>
<feature type="compositionally biased region" description="Polar residues" evidence="1">
    <location>
        <begin position="555"/>
        <end position="568"/>
    </location>
</feature>
<dbReference type="CDD" id="cd01269">
    <property type="entry name" value="PTB_TBC1D1_like"/>
    <property type="match status" value="1"/>
</dbReference>
<dbReference type="CDD" id="cd00934">
    <property type="entry name" value="PTB"/>
    <property type="match status" value="1"/>
</dbReference>
<feature type="domain" description="PID" evidence="2">
    <location>
        <begin position="2"/>
        <end position="122"/>
    </location>
</feature>
<dbReference type="Gene3D" id="2.30.29.30">
    <property type="entry name" value="Pleckstrin-homology domain (PH domain)/Phosphotyrosine-binding domain (PTB)"/>
    <property type="match status" value="1"/>
</dbReference>
<dbReference type="SUPFAM" id="SSF50729">
    <property type="entry name" value="PH domain-like"/>
    <property type="match status" value="2"/>
</dbReference>
<dbReference type="FunFam" id="1.10.10.2750:FF:000002">
    <property type="entry name" value="TBC1 domain family member 4"/>
    <property type="match status" value="1"/>
</dbReference>
<feature type="region of interest" description="Disordered" evidence="1">
    <location>
        <begin position="189"/>
        <end position="304"/>
    </location>
</feature>
<dbReference type="EMBL" id="GEBQ01009437">
    <property type="protein sequence ID" value="JAT30540.1"/>
    <property type="molecule type" value="Transcribed_RNA"/>
</dbReference>
<feature type="compositionally biased region" description="Basic and acidic residues" evidence="1">
    <location>
        <begin position="189"/>
        <end position="198"/>
    </location>
</feature>
<gene>
    <name evidence="3" type="ORF">g.11868</name>
    <name evidence="4" type="ORF">g.11871</name>
</gene>
<sequence length="755" mass="85034">MKLYKVDYLGYATADRRLSNPMIPWILAEIRKGTCLQKVSVGVKNGYLKCYSEVARARDPPLMSHPLHLVCRHMMIHGNVTTFGYFLRDLTESILYCYLFQTLDPDDAVDLLAAMRDQANRAVTPTVRTCSSAATLTSLCADISPSSSHFFEVLYVGKVRVNQKKVSDTFIDDTMDKFRNYELEKERKNALLNNKDDEPSNCQELEGKDQQMSESPSCPILAVMPPPSDTPSPDTNKTDSTPTDSQEEMRVRTGSTSSNSKEEMRVRTGSTSSNSREEMRARTGSTSSNNGSQRRQEAGSGAKVEDNRIMVFQVGHSDLRLISPDRKQVLLHKQIKDIFCCVQGTKHNTHFGFICREPGLDFNLGYVFKCQAESVADELVVAISQALVAVGEAVRKEKQPVLSCDHCPMVWYHKLCADIENQSSEKRVQACIFRRLELLPEEEQDVVLTKLRGAEALSDTSVKEQNELLMMLLRAHCESKQSRHVHDTAENRHEFLNHYLGSSTIFMKAKRSLTSSFDQLLKRKGSRDDLVPIETGKTIVKELSLPMNAALCKDSNNSASPATPTSSLLLEVPQTPTRPRSSTISSLPDTSDAETHKSSPMMNIFLKVGNSPKEEVESSNRQSGSWRQAIFNTVVTPNKNLVQGKDPALTLLTKRDKADLRALWRKAINQQVLLIRMEKENARLKARQEEATMKRIKLEYDDIGALGRQNIEVWEMIINKEARKADAQILTQAIRQGVPRSKRGEIWLYLADRHC</sequence>
<reference evidence="4" key="1">
    <citation type="submission" date="2015-11" db="EMBL/GenBank/DDBJ databases">
        <title>De novo transcriptome assembly of four potential Pierce s Disease insect vectors from Arizona vineyards.</title>
        <authorList>
            <person name="Tassone E.E."/>
        </authorList>
    </citation>
    <scope>NUCLEOTIDE SEQUENCE</scope>
</reference>
<feature type="compositionally biased region" description="Polar residues" evidence="1">
    <location>
        <begin position="283"/>
        <end position="293"/>
    </location>
</feature>
<evidence type="ECO:0000313" key="3">
    <source>
        <dbReference type="EMBL" id="JAT30540.1"/>
    </source>
</evidence>
<feature type="domain" description="PID" evidence="2">
    <location>
        <begin position="146"/>
        <end position="400"/>
    </location>
</feature>
<dbReference type="Gene3D" id="1.10.10.2750">
    <property type="match status" value="1"/>
</dbReference>
<accession>A0A1B6MUY8</accession>
<protein>
    <recommendedName>
        <fullName evidence="2">PID domain-containing protein</fullName>
    </recommendedName>
</protein>
<evidence type="ECO:0000259" key="2">
    <source>
        <dbReference type="SMART" id="SM00462"/>
    </source>
</evidence>
<dbReference type="PANTHER" id="PTHR11232">
    <property type="entry name" value="PHOSPHOTYROSINE INTERACTION DOMAIN-CONTAINING FAMILY MEMBER"/>
    <property type="match status" value="1"/>
</dbReference>
<organism evidence="4">
    <name type="scientific">Graphocephala atropunctata</name>
    <dbReference type="NCBI Taxonomy" id="36148"/>
    <lineage>
        <taxon>Eukaryota</taxon>
        <taxon>Metazoa</taxon>
        <taxon>Ecdysozoa</taxon>
        <taxon>Arthropoda</taxon>
        <taxon>Hexapoda</taxon>
        <taxon>Insecta</taxon>
        <taxon>Pterygota</taxon>
        <taxon>Neoptera</taxon>
        <taxon>Paraneoptera</taxon>
        <taxon>Hemiptera</taxon>
        <taxon>Auchenorrhyncha</taxon>
        <taxon>Membracoidea</taxon>
        <taxon>Cicadellidae</taxon>
        <taxon>Cicadellinae</taxon>
        <taxon>Cicadellini</taxon>
        <taxon>Graphocephala</taxon>
    </lineage>
</organism>
<evidence type="ECO:0000313" key="4">
    <source>
        <dbReference type="EMBL" id="JAT39709.1"/>
    </source>
</evidence>
<feature type="non-terminal residue" evidence="4">
    <location>
        <position position="755"/>
    </location>
</feature>
<proteinExistence type="predicted"/>
<dbReference type="Pfam" id="PF11830">
    <property type="entry name" value="DUF3350"/>
    <property type="match status" value="1"/>
</dbReference>
<dbReference type="InterPro" id="IPR006020">
    <property type="entry name" value="PTB/PI_dom"/>
</dbReference>
<feature type="region of interest" description="Disordered" evidence="1">
    <location>
        <begin position="555"/>
        <end position="601"/>
    </location>
</feature>
<name>A0A1B6MUY8_9HEMI</name>
<dbReference type="Pfam" id="PF00640">
    <property type="entry name" value="PID"/>
    <property type="match status" value="1"/>
</dbReference>
<evidence type="ECO:0000256" key="1">
    <source>
        <dbReference type="SAM" id="MobiDB-lite"/>
    </source>
</evidence>
<dbReference type="EMBL" id="GEBQ01000268">
    <property type="protein sequence ID" value="JAT39709.1"/>
    <property type="molecule type" value="Transcribed_RNA"/>
</dbReference>
<dbReference type="InterPro" id="IPR021785">
    <property type="entry name" value="DUF3350"/>
</dbReference>
<dbReference type="InterPro" id="IPR051133">
    <property type="entry name" value="Adapter_Engulfment-Domain"/>
</dbReference>
<dbReference type="InterPro" id="IPR011993">
    <property type="entry name" value="PH-like_dom_sf"/>
</dbReference>
<feature type="compositionally biased region" description="Low complexity" evidence="1">
    <location>
        <begin position="231"/>
        <end position="244"/>
    </location>
</feature>
<feature type="compositionally biased region" description="Low complexity" evidence="1">
    <location>
        <begin position="573"/>
        <end position="588"/>
    </location>
</feature>